<dbReference type="Proteomes" id="UP001153199">
    <property type="component" value="Unassembled WGS sequence"/>
</dbReference>
<feature type="domain" description="Gram-positive pilin subunit D1 N-terminal" evidence="3">
    <location>
        <begin position="73"/>
        <end position="154"/>
    </location>
</feature>
<protein>
    <submittedName>
        <fullName evidence="4">Pilin N-terminal domain-containing protein</fullName>
    </submittedName>
</protein>
<keyword evidence="1" id="KW-1133">Transmembrane helix</keyword>
<accession>A0A9X4P6L4</accession>
<name>A0A9X4P6L4_9LACT</name>
<dbReference type="InterPro" id="IPR013783">
    <property type="entry name" value="Ig-like_fold"/>
</dbReference>
<comment type="caution">
    <text evidence="4">The sequence shown here is derived from an EMBL/GenBank/DDBJ whole genome shotgun (WGS) entry which is preliminary data.</text>
</comment>
<keyword evidence="2" id="KW-0732">Signal</keyword>
<feature type="signal peptide" evidence="2">
    <location>
        <begin position="1"/>
        <end position="26"/>
    </location>
</feature>
<dbReference type="EMBL" id="JAMWFV010000033">
    <property type="protein sequence ID" value="MDG6146214.1"/>
    <property type="molecule type" value="Genomic_DNA"/>
</dbReference>
<dbReference type="RefSeq" id="WP_279359937.1">
    <property type="nucleotide sequence ID" value="NZ_JAMWDY010000003.1"/>
</dbReference>
<gene>
    <name evidence="4" type="ORF">NF717_11240</name>
</gene>
<dbReference type="Gene3D" id="2.60.40.10">
    <property type="entry name" value="Immunoglobulins"/>
    <property type="match status" value="1"/>
</dbReference>
<feature type="chain" id="PRO_5040933794" evidence="2">
    <location>
        <begin position="27"/>
        <end position="210"/>
    </location>
</feature>
<keyword evidence="1" id="KW-0472">Membrane</keyword>
<evidence type="ECO:0000313" key="5">
    <source>
        <dbReference type="Proteomes" id="UP001153199"/>
    </source>
</evidence>
<dbReference type="InterPro" id="IPR032364">
    <property type="entry name" value="GramPos_pilinD1_N"/>
</dbReference>
<evidence type="ECO:0000259" key="3">
    <source>
        <dbReference type="Pfam" id="PF16555"/>
    </source>
</evidence>
<evidence type="ECO:0000313" key="4">
    <source>
        <dbReference type="EMBL" id="MDG6146214.1"/>
    </source>
</evidence>
<evidence type="ECO:0000256" key="1">
    <source>
        <dbReference type="SAM" id="Phobius"/>
    </source>
</evidence>
<dbReference type="Pfam" id="PF16555">
    <property type="entry name" value="GramPos_pilinD1"/>
    <property type="match status" value="1"/>
</dbReference>
<sequence>MKKYIFSLAAALLALLSFGFDQNVAAQEDTGSYGIHIIKYNLNDSQESQLTHDGTPVTSGTEDLQRLSGVQYTITRMTKTEMNTYVTAQGADAFSQTITTNAQGEAELTGLPRGVYQVTESKSEQVPTSMSPVLVSLPMQNANSLINEVYIYPKSSMVLPDRPQIPDNNLPDKLPDTSGNIGSYQIIIAMISVIVLVGFSGLWWTKKAHE</sequence>
<feature type="transmembrane region" description="Helical" evidence="1">
    <location>
        <begin position="184"/>
        <end position="204"/>
    </location>
</feature>
<keyword evidence="1" id="KW-0812">Transmembrane</keyword>
<evidence type="ECO:0000256" key="2">
    <source>
        <dbReference type="SAM" id="SignalP"/>
    </source>
</evidence>
<organism evidence="4 5">
    <name type="scientific">Lactococcus formosensis</name>
    <dbReference type="NCBI Taxonomy" id="1281486"/>
    <lineage>
        <taxon>Bacteria</taxon>
        <taxon>Bacillati</taxon>
        <taxon>Bacillota</taxon>
        <taxon>Bacilli</taxon>
        <taxon>Lactobacillales</taxon>
        <taxon>Streptococcaceae</taxon>
        <taxon>Lactococcus</taxon>
    </lineage>
</organism>
<dbReference type="SUPFAM" id="SSF49478">
    <property type="entry name" value="Cna protein B-type domain"/>
    <property type="match status" value="1"/>
</dbReference>
<proteinExistence type="predicted"/>
<dbReference type="AlphaFoldDB" id="A0A9X4P6L4"/>
<keyword evidence="5" id="KW-1185">Reference proteome</keyword>
<reference evidence="4" key="1">
    <citation type="submission" date="2022-06" db="EMBL/GenBank/DDBJ databases">
        <title>Lactococcus from bovine mastitis in China.</title>
        <authorList>
            <person name="Lin Y."/>
            <person name="Han B."/>
        </authorList>
    </citation>
    <scope>NUCLEOTIDE SEQUENCE</scope>
    <source>
        <strain evidence="4">Ningxia-I-26</strain>
    </source>
</reference>